<dbReference type="Proteomes" id="UP000832041">
    <property type="component" value="Chromosome"/>
</dbReference>
<dbReference type="InterPro" id="IPR011990">
    <property type="entry name" value="TPR-like_helical_dom_sf"/>
</dbReference>
<dbReference type="InterPro" id="IPR036388">
    <property type="entry name" value="WH-like_DNA-bd_sf"/>
</dbReference>
<dbReference type="InterPro" id="IPR041664">
    <property type="entry name" value="AAA_16"/>
</dbReference>
<accession>A0ABY4L0X6</accession>
<gene>
    <name evidence="4" type="ORF">FOF52_08505</name>
</gene>
<reference evidence="4 5" key="1">
    <citation type="submission" date="2020-04" db="EMBL/GenBank/DDBJ databases">
        <title>Thermobifida alba genome sequencing and assembly.</title>
        <authorList>
            <person name="Luzics S."/>
            <person name="Horvath B."/>
            <person name="Nagy I."/>
            <person name="Toth A."/>
            <person name="Nagy I."/>
            <person name="Kukolya J."/>
        </authorList>
    </citation>
    <scope>NUCLEOTIDE SEQUENCE [LARGE SCALE GENOMIC DNA]</scope>
    <source>
        <strain evidence="4 5">DSM 43795</strain>
    </source>
</reference>
<dbReference type="PANTHER" id="PTHR16305">
    <property type="entry name" value="TESTICULAR SOLUBLE ADENYLYL CYCLASE"/>
    <property type="match status" value="1"/>
</dbReference>
<dbReference type="InterPro" id="IPR016032">
    <property type="entry name" value="Sig_transdc_resp-reg_C-effctor"/>
</dbReference>
<dbReference type="SUPFAM" id="SSF52540">
    <property type="entry name" value="P-loop containing nucleoside triphosphate hydrolases"/>
    <property type="match status" value="1"/>
</dbReference>
<protein>
    <submittedName>
        <fullName evidence="4">Helix-turn-helix transcriptional regulator</fullName>
    </submittedName>
</protein>
<proteinExistence type="predicted"/>
<evidence type="ECO:0000313" key="4">
    <source>
        <dbReference type="EMBL" id="UPT20995.1"/>
    </source>
</evidence>
<evidence type="ECO:0000313" key="5">
    <source>
        <dbReference type="Proteomes" id="UP000832041"/>
    </source>
</evidence>
<dbReference type="SUPFAM" id="SSF46894">
    <property type="entry name" value="C-terminal effector domain of the bipartite response regulators"/>
    <property type="match status" value="1"/>
</dbReference>
<dbReference type="SMART" id="SM00421">
    <property type="entry name" value="HTH_LUXR"/>
    <property type="match status" value="1"/>
</dbReference>
<dbReference type="InterPro" id="IPR000792">
    <property type="entry name" value="Tscrpt_reg_LuxR_C"/>
</dbReference>
<dbReference type="PRINTS" id="PR00038">
    <property type="entry name" value="HTHLUXR"/>
</dbReference>
<dbReference type="CDD" id="cd06170">
    <property type="entry name" value="LuxR_C_like"/>
    <property type="match status" value="1"/>
</dbReference>
<keyword evidence="1" id="KW-0547">Nucleotide-binding</keyword>
<dbReference type="Pfam" id="PF13191">
    <property type="entry name" value="AAA_16"/>
    <property type="match status" value="1"/>
</dbReference>
<name>A0ABY4L0X6_THEAE</name>
<evidence type="ECO:0000259" key="3">
    <source>
        <dbReference type="PROSITE" id="PS50043"/>
    </source>
</evidence>
<dbReference type="EMBL" id="CP051627">
    <property type="protein sequence ID" value="UPT20995.1"/>
    <property type="molecule type" value="Genomic_DNA"/>
</dbReference>
<dbReference type="PANTHER" id="PTHR16305:SF35">
    <property type="entry name" value="TRANSCRIPTIONAL ACTIVATOR DOMAIN"/>
    <property type="match status" value="1"/>
</dbReference>
<feature type="domain" description="HTH luxR-type" evidence="3">
    <location>
        <begin position="854"/>
        <end position="918"/>
    </location>
</feature>
<keyword evidence="5" id="KW-1185">Reference proteome</keyword>
<organism evidence="4 5">
    <name type="scientific">Thermobifida alba</name>
    <name type="common">Thermomonospora alba</name>
    <dbReference type="NCBI Taxonomy" id="53522"/>
    <lineage>
        <taxon>Bacteria</taxon>
        <taxon>Bacillati</taxon>
        <taxon>Actinomycetota</taxon>
        <taxon>Actinomycetes</taxon>
        <taxon>Streptosporangiales</taxon>
        <taxon>Nocardiopsidaceae</taxon>
        <taxon>Thermobifida</taxon>
    </lineage>
</organism>
<dbReference type="Pfam" id="PF00196">
    <property type="entry name" value="GerE"/>
    <property type="match status" value="1"/>
</dbReference>
<evidence type="ECO:0000256" key="1">
    <source>
        <dbReference type="ARBA" id="ARBA00022741"/>
    </source>
</evidence>
<dbReference type="PROSITE" id="PS50043">
    <property type="entry name" value="HTH_LUXR_2"/>
    <property type="match status" value="1"/>
</dbReference>
<dbReference type="RefSeq" id="WP_282573977.1">
    <property type="nucleotide sequence ID" value="NZ_BAABEB010000027.1"/>
</dbReference>
<dbReference type="Gene3D" id="1.25.40.10">
    <property type="entry name" value="Tetratricopeptide repeat domain"/>
    <property type="match status" value="1"/>
</dbReference>
<keyword evidence="2" id="KW-0067">ATP-binding</keyword>
<dbReference type="Gene3D" id="1.10.10.10">
    <property type="entry name" value="Winged helix-like DNA-binding domain superfamily/Winged helix DNA-binding domain"/>
    <property type="match status" value="1"/>
</dbReference>
<sequence>MADVLMVPASRTHGRDTEVEHLVGLASLGLEGRGGSLVVEGSPGIGKSALLETALDQLDGHRVLRVNGRRPESGLPLSGLHGLLLPVLHHRGTLPPEHDRLLDDALRRGRYAEDDRLALSVAVLALVTALARGRPLVCVVDDAQWVDPDSLSLLSFAAHRLGGVGAAILFASREAAPGELAGLPRLRLAPLPEETLHQVLEETDPDLDPAVRSELARRAHGNPLAARCYAAALSAGQRTGAEPLPRMLPLPAEIMDAHAETLDFLPEDVTRLLLLAALEPGVAVPVLTAERDGAYDPVEALDRAERAGLLRVEAERVEFVDPMMGEVVCRRATSAQLTRAHLEMARLLDGRGPRYRVLWHRAAATGGPDEELGHALTSAVSAGEPGLTAQEASVLLERAAELTSKPSRRANRLAEASYQAWAAGQYSRSTILIKQAAPYVPMARIRGLPDMVDGYRAVGEEDSVQGCDQLMSAAREIAGHNPRQARSLLLRAADAASLAGDLDRFAAAARQALALDLDDPQHDSGLAYLEGSMLAFQGDYAAAIEPLRRSVALVERDDEPFGLIHSIVASLRLGDIVGARRQTARAIARAGVRGTVSMVPKALSYAVYGEFLHGSLATAAEHAALGLRLAGETGQRNCAAHHLAALAMLAALRGAAEECAVRAADVTEHTDSRPLGLPRALTEWALAYLDLTRGRMREAATRLEELARSEPCQGHRTIRLLSVPHYVEAAAHLGETERAEAALAGYERWANATQGPNELALAARCRALLCDGETAREYFEEALRLHRRGGGGGIEEARTRMAYGTLLRRSRLPSAARPHLRAAVEAFTRLEVPLLLQQAREQLRATGEALDAGDPAPTAGLTPQQEQIARLVAEGATNREIAQRLYISPRTVEHHLRNIFRQLQIRSRVELARLVSGR</sequence>
<dbReference type="InterPro" id="IPR027417">
    <property type="entry name" value="P-loop_NTPase"/>
</dbReference>
<evidence type="ECO:0000256" key="2">
    <source>
        <dbReference type="ARBA" id="ARBA00022840"/>
    </source>
</evidence>
<dbReference type="SMART" id="SM00382">
    <property type="entry name" value="AAA"/>
    <property type="match status" value="1"/>
</dbReference>
<dbReference type="InterPro" id="IPR003593">
    <property type="entry name" value="AAA+_ATPase"/>
</dbReference>